<dbReference type="InterPro" id="IPR001296">
    <property type="entry name" value="Glyco_trans_1"/>
</dbReference>
<feature type="domain" description="Glycosyl transferase family 1" evidence="1">
    <location>
        <begin position="167"/>
        <end position="330"/>
    </location>
</feature>
<dbReference type="Pfam" id="PF13439">
    <property type="entry name" value="Glyco_transf_4"/>
    <property type="match status" value="1"/>
</dbReference>
<dbReference type="PANTHER" id="PTHR12526:SF627">
    <property type="entry name" value="D-RHAMNOSYLTRANSFERASE WBPZ"/>
    <property type="match status" value="1"/>
</dbReference>
<dbReference type="STRING" id="49280.A9996_18470"/>
<sequence length="357" mass="40368">MRVLQLIDSLEAGGAERMAVTLANTLSETIERSYLCATRQEGLLKTSLKPEVSYVFLNKRRKIDMSAIFKLYSYIKKEQIDIIHAHSTSFFMTTLMKWIRPNLKIVWHDHYGNSSYLEKRQYGVLKFCSGYFSLILSVNSVLESWAKHHLKCPEVIYLPNFAVQDRDTLPVTHLKGQSGKRVLCLANLRPQKDHQTLINAFRIVHDDYPEWTLHCVGQDFKDRYSKSIYALVEELGLNDHIYFYGSCPDTDHVIQQADIGVLSSASEGLPLALLEYGLGSLPVVATDVGDCNSALPKACHDFLVAPAEPQLMAERLKVLMGDAAQRNQLSDLMFQHVTAHFSAVAVTDKLKVLYSQL</sequence>
<dbReference type="Pfam" id="PF00534">
    <property type="entry name" value="Glycos_transf_1"/>
    <property type="match status" value="1"/>
</dbReference>
<accession>A0A1A7QM47</accession>
<dbReference type="Gene3D" id="3.40.50.2000">
    <property type="entry name" value="Glycogen Phosphorylase B"/>
    <property type="match status" value="2"/>
</dbReference>
<dbReference type="SUPFAM" id="SSF53756">
    <property type="entry name" value="UDP-Glycosyltransferase/glycogen phosphorylase"/>
    <property type="match status" value="1"/>
</dbReference>
<dbReference type="PANTHER" id="PTHR12526">
    <property type="entry name" value="GLYCOSYLTRANSFERASE"/>
    <property type="match status" value="1"/>
</dbReference>
<keyword evidence="3" id="KW-0808">Transferase</keyword>
<name>A0A1A7QM47_9FLAO</name>
<dbReference type="AlphaFoldDB" id="A0A1A7QM47"/>
<dbReference type="EMBL" id="QLLQ01000004">
    <property type="protein sequence ID" value="RAJ25212.1"/>
    <property type="molecule type" value="Genomic_DNA"/>
</dbReference>
<dbReference type="RefSeq" id="WP_066438814.1">
    <property type="nucleotide sequence ID" value="NZ_LZRN01000075.1"/>
</dbReference>
<protein>
    <submittedName>
        <fullName evidence="3">Glycosyltransferase involved in cell wall biosynthesis</fullName>
    </submittedName>
</protein>
<keyword evidence="4" id="KW-1185">Reference proteome</keyword>
<evidence type="ECO:0000313" key="3">
    <source>
        <dbReference type="EMBL" id="RAJ25212.1"/>
    </source>
</evidence>
<evidence type="ECO:0000259" key="2">
    <source>
        <dbReference type="Pfam" id="PF13439"/>
    </source>
</evidence>
<feature type="domain" description="Glycosyltransferase subfamily 4-like N-terminal" evidence="2">
    <location>
        <begin position="13"/>
        <end position="154"/>
    </location>
</feature>
<reference evidence="3 4" key="1">
    <citation type="submission" date="2018-06" db="EMBL/GenBank/DDBJ databases">
        <title>Genomic Encyclopedia of Archaeal and Bacterial Type Strains, Phase II (KMG-II): from individual species to whole genera.</title>
        <authorList>
            <person name="Goeker M."/>
        </authorList>
    </citation>
    <scope>NUCLEOTIDE SEQUENCE [LARGE SCALE GENOMIC DNA]</scope>
    <source>
        <strain evidence="3 4">DSM 12408</strain>
    </source>
</reference>
<evidence type="ECO:0000259" key="1">
    <source>
        <dbReference type="Pfam" id="PF00534"/>
    </source>
</evidence>
<dbReference type="GO" id="GO:0016757">
    <property type="term" value="F:glycosyltransferase activity"/>
    <property type="evidence" value="ECO:0007669"/>
    <property type="project" value="InterPro"/>
</dbReference>
<dbReference type="InterPro" id="IPR028098">
    <property type="entry name" value="Glyco_trans_4-like_N"/>
</dbReference>
<comment type="caution">
    <text evidence="3">The sequence shown here is derived from an EMBL/GenBank/DDBJ whole genome shotgun (WGS) entry which is preliminary data.</text>
</comment>
<dbReference type="OrthoDB" id="823685at2"/>
<organism evidence="3 4">
    <name type="scientific">Gelidibacter algens</name>
    <dbReference type="NCBI Taxonomy" id="49280"/>
    <lineage>
        <taxon>Bacteria</taxon>
        <taxon>Pseudomonadati</taxon>
        <taxon>Bacteroidota</taxon>
        <taxon>Flavobacteriia</taxon>
        <taxon>Flavobacteriales</taxon>
        <taxon>Flavobacteriaceae</taxon>
        <taxon>Gelidibacter</taxon>
    </lineage>
</organism>
<gene>
    <name evidence="3" type="ORF">LX77_01514</name>
</gene>
<dbReference type="Proteomes" id="UP000248987">
    <property type="component" value="Unassembled WGS sequence"/>
</dbReference>
<proteinExistence type="predicted"/>
<evidence type="ECO:0000313" key="4">
    <source>
        <dbReference type="Proteomes" id="UP000248987"/>
    </source>
</evidence>